<feature type="compositionally biased region" description="Low complexity" evidence="8">
    <location>
        <begin position="397"/>
        <end position="435"/>
    </location>
</feature>
<reference evidence="10" key="1">
    <citation type="journal article" date="2020" name="Stud. Mycol.">
        <title>101 Dothideomycetes genomes: a test case for predicting lifestyles and emergence of pathogens.</title>
        <authorList>
            <person name="Haridas S."/>
            <person name="Albert R."/>
            <person name="Binder M."/>
            <person name="Bloem J."/>
            <person name="Labutti K."/>
            <person name="Salamov A."/>
            <person name="Andreopoulos B."/>
            <person name="Baker S."/>
            <person name="Barry K."/>
            <person name="Bills G."/>
            <person name="Bluhm B."/>
            <person name="Cannon C."/>
            <person name="Castanera R."/>
            <person name="Culley D."/>
            <person name="Daum C."/>
            <person name="Ezra D."/>
            <person name="Gonzalez J."/>
            <person name="Henrissat B."/>
            <person name="Kuo A."/>
            <person name="Liang C."/>
            <person name="Lipzen A."/>
            <person name="Lutzoni F."/>
            <person name="Magnuson J."/>
            <person name="Mondo S."/>
            <person name="Nolan M."/>
            <person name="Ohm R."/>
            <person name="Pangilinan J."/>
            <person name="Park H.-J."/>
            <person name="Ramirez L."/>
            <person name="Alfaro M."/>
            <person name="Sun H."/>
            <person name="Tritt A."/>
            <person name="Yoshinaga Y."/>
            <person name="Zwiers L.-H."/>
            <person name="Turgeon B."/>
            <person name="Goodwin S."/>
            <person name="Spatafora J."/>
            <person name="Crous P."/>
            <person name="Grigoriev I."/>
        </authorList>
    </citation>
    <scope>NUCLEOTIDE SEQUENCE</scope>
    <source>
        <strain evidence="10">CBS 627.86</strain>
    </source>
</reference>
<keyword evidence="5 10" id="KW-0378">Hydrolase</keyword>
<gene>
    <name evidence="10" type="ORF">BDV96DRAFT_682176</name>
</gene>
<organism evidence="10 11">
    <name type="scientific">Lophiotrema nucula</name>
    <dbReference type="NCBI Taxonomy" id="690887"/>
    <lineage>
        <taxon>Eukaryota</taxon>
        <taxon>Fungi</taxon>
        <taxon>Dikarya</taxon>
        <taxon>Ascomycota</taxon>
        <taxon>Pezizomycotina</taxon>
        <taxon>Dothideomycetes</taxon>
        <taxon>Pleosporomycetidae</taxon>
        <taxon>Pleosporales</taxon>
        <taxon>Lophiotremataceae</taxon>
        <taxon>Lophiotrema</taxon>
    </lineage>
</organism>
<evidence type="ECO:0000256" key="7">
    <source>
        <dbReference type="ARBA" id="ARBA00023295"/>
    </source>
</evidence>
<dbReference type="InterPro" id="IPR008928">
    <property type="entry name" value="6-hairpin_glycosidase_sf"/>
</dbReference>
<dbReference type="GO" id="GO:0008496">
    <property type="term" value="F:mannan endo-1,6-alpha-mannosidase activity"/>
    <property type="evidence" value="ECO:0007669"/>
    <property type="project" value="UniProtKB-EC"/>
</dbReference>
<evidence type="ECO:0000256" key="3">
    <source>
        <dbReference type="ARBA" id="ARBA00012350"/>
    </source>
</evidence>
<protein>
    <recommendedName>
        <fullName evidence="3">mannan endo-1,6-alpha-mannosidase</fullName>
        <ecNumber evidence="3">3.2.1.101</ecNumber>
    </recommendedName>
</protein>
<dbReference type="PANTHER" id="PTHR12145">
    <property type="entry name" value="MANNAN ENDO-1,6-ALPHA-MANNOSIDASE DCW1"/>
    <property type="match status" value="1"/>
</dbReference>
<dbReference type="PANTHER" id="PTHR12145:SF36">
    <property type="entry name" value="MANNAN ENDO-1,6-ALPHA-MANNOSIDASE DCW1"/>
    <property type="match status" value="1"/>
</dbReference>
<evidence type="ECO:0000256" key="5">
    <source>
        <dbReference type="ARBA" id="ARBA00022801"/>
    </source>
</evidence>
<evidence type="ECO:0000256" key="6">
    <source>
        <dbReference type="ARBA" id="ARBA00023180"/>
    </source>
</evidence>
<sequence>MKSYIAVAFPLLSVLFSSALAQNSTDQPVDIAVNNTNTLEKQTTVLANAIILSQYQSNPEGSPIGLFALNASNGTYDELPWQHSAIVWDTLIAYSNLTGDDRFGGIIAEGVKAQAGDDDMFMPANQTNTLSNTNQAQWALAAMSAAEYNHPQQLATDGLKLAQNVFDVQVERWDDKNCDGGLREHIYNFQNAYNFKSSFTASNNFLLAARLNKFTGNETFADWAEKQYTWSDKAKLFIGDWLKIEDDGSCTGPSEDGGNWATVSSLANFIYGAAVMRNTTGGDDSKWHERLNALMDKLESTFISNDNGTSPLYWVTCTYPEGTNQTITDCGSPQDEMAARAFALTAHLAPHTADTLIPLLKGTTTYYNIAKRDSLLESGVELELAQSLLQGKAVDGSNNNTTRPSSSATPTPTPTDPGLNNNPSGTTSAAPTSTTGAASRAQMSFVAAFAALVAAAVVV</sequence>
<dbReference type="AlphaFoldDB" id="A0A6A5ZT62"/>
<dbReference type="EC" id="3.2.1.101" evidence="3"/>
<evidence type="ECO:0000256" key="1">
    <source>
        <dbReference type="ARBA" id="ARBA00001452"/>
    </source>
</evidence>
<evidence type="ECO:0000256" key="4">
    <source>
        <dbReference type="ARBA" id="ARBA00022729"/>
    </source>
</evidence>
<dbReference type="Proteomes" id="UP000799770">
    <property type="component" value="Unassembled WGS sequence"/>
</dbReference>
<keyword evidence="6" id="KW-0325">Glycoprotein</keyword>
<dbReference type="EMBL" id="ML977311">
    <property type="protein sequence ID" value="KAF2122184.1"/>
    <property type="molecule type" value="Genomic_DNA"/>
</dbReference>
<comment type="catalytic activity">
    <reaction evidence="1">
        <text>Random hydrolysis of (1-&gt;6)-alpha-D-mannosidic linkages in unbranched (1-&gt;6)-mannans.</text>
        <dbReference type="EC" id="3.2.1.101"/>
    </reaction>
</comment>
<dbReference type="OrthoDB" id="3798256at2759"/>
<proteinExistence type="inferred from homology"/>
<evidence type="ECO:0000256" key="9">
    <source>
        <dbReference type="SAM" id="SignalP"/>
    </source>
</evidence>
<dbReference type="SUPFAM" id="SSF48208">
    <property type="entry name" value="Six-hairpin glycosidases"/>
    <property type="match status" value="1"/>
</dbReference>
<keyword evidence="7" id="KW-0326">Glycosidase</keyword>
<dbReference type="GO" id="GO:0009272">
    <property type="term" value="P:fungal-type cell wall biogenesis"/>
    <property type="evidence" value="ECO:0007669"/>
    <property type="project" value="TreeGrafter"/>
</dbReference>
<dbReference type="InterPro" id="IPR014480">
    <property type="entry name" value="Mannan-1_6-alpha_mannosidase"/>
</dbReference>
<feature type="chain" id="PRO_5025558671" description="mannan endo-1,6-alpha-mannosidase" evidence="9">
    <location>
        <begin position="22"/>
        <end position="459"/>
    </location>
</feature>
<feature type="region of interest" description="Disordered" evidence="8">
    <location>
        <begin position="393"/>
        <end position="435"/>
    </location>
</feature>
<keyword evidence="11" id="KW-1185">Reference proteome</keyword>
<evidence type="ECO:0000313" key="10">
    <source>
        <dbReference type="EMBL" id="KAF2122184.1"/>
    </source>
</evidence>
<dbReference type="Gene3D" id="1.50.10.20">
    <property type="match status" value="1"/>
</dbReference>
<dbReference type="InterPro" id="IPR005198">
    <property type="entry name" value="Glyco_hydro_76"/>
</dbReference>
<comment type="similarity">
    <text evidence="2">Belongs to the glycosyl hydrolase 76 family.</text>
</comment>
<dbReference type="GO" id="GO:0016052">
    <property type="term" value="P:carbohydrate catabolic process"/>
    <property type="evidence" value="ECO:0007669"/>
    <property type="project" value="InterPro"/>
</dbReference>
<keyword evidence="4 9" id="KW-0732">Signal</keyword>
<evidence type="ECO:0000256" key="2">
    <source>
        <dbReference type="ARBA" id="ARBA00009699"/>
    </source>
</evidence>
<evidence type="ECO:0000256" key="8">
    <source>
        <dbReference type="SAM" id="MobiDB-lite"/>
    </source>
</evidence>
<feature type="signal peptide" evidence="9">
    <location>
        <begin position="1"/>
        <end position="21"/>
    </location>
</feature>
<name>A0A6A5ZT62_9PLEO</name>
<evidence type="ECO:0000313" key="11">
    <source>
        <dbReference type="Proteomes" id="UP000799770"/>
    </source>
</evidence>
<dbReference type="Pfam" id="PF03663">
    <property type="entry name" value="Glyco_hydro_76"/>
    <property type="match status" value="1"/>
</dbReference>
<accession>A0A6A5ZT62</accession>